<dbReference type="Proteomes" id="UP000242864">
    <property type="component" value="Chromosome"/>
</dbReference>
<comment type="similarity">
    <text evidence="1 5">Belongs to the universal ribosomal protein uL29 family.</text>
</comment>
<dbReference type="PANTHER" id="PTHR10916:SF0">
    <property type="entry name" value="LARGE RIBOSOMAL SUBUNIT PROTEIN UL29C"/>
    <property type="match status" value="1"/>
</dbReference>
<dbReference type="NCBIfam" id="TIGR00012">
    <property type="entry name" value="L29"/>
    <property type="match status" value="1"/>
</dbReference>
<dbReference type="InterPro" id="IPR001854">
    <property type="entry name" value="Ribosomal_uL29"/>
</dbReference>
<evidence type="ECO:0000256" key="4">
    <source>
        <dbReference type="ARBA" id="ARBA00035204"/>
    </source>
</evidence>
<dbReference type="PANTHER" id="PTHR10916">
    <property type="entry name" value="60S RIBOSOMAL PROTEIN L35/50S RIBOSOMAL PROTEIN L29"/>
    <property type="match status" value="1"/>
</dbReference>
<reference evidence="6 7" key="1">
    <citation type="submission" date="2017-04" db="EMBL/GenBank/DDBJ databases">
        <authorList>
            <person name="Veseli I.A."/>
            <person name="Tang C."/>
            <person name="Pombert J.-F."/>
        </authorList>
    </citation>
    <scope>NUCLEOTIDE SEQUENCE [LARGE SCALE GENOMIC DNA]</scope>
    <source>
        <strain evidence="6 7">ATCC 700373</strain>
    </source>
</reference>
<organism evidence="6 7">
    <name type="scientific">Staphylococcus lutrae</name>
    <dbReference type="NCBI Taxonomy" id="155085"/>
    <lineage>
        <taxon>Bacteria</taxon>
        <taxon>Bacillati</taxon>
        <taxon>Bacillota</taxon>
        <taxon>Bacilli</taxon>
        <taxon>Bacillales</taxon>
        <taxon>Staphylococcaceae</taxon>
        <taxon>Staphylococcus</taxon>
    </lineage>
</organism>
<name>A0AAC9RQK9_9STAP</name>
<dbReference type="Pfam" id="PF00831">
    <property type="entry name" value="Ribosomal_L29"/>
    <property type="match status" value="1"/>
</dbReference>
<evidence type="ECO:0000256" key="2">
    <source>
        <dbReference type="ARBA" id="ARBA00022980"/>
    </source>
</evidence>
<evidence type="ECO:0000313" key="7">
    <source>
        <dbReference type="Proteomes" id="UP000242864"/>
    </source>
</evidence>
<dbReference type="KEGG" id="slz:B5P37_03285"/>
<dbReference type="InterPro" id="IPR050063">
    <property type="entry name" value="Ribosomal_protein_uL29"/>
</dbReference>
<dbReference type="AlphaFoldDB" id="A0AAC9RQK9"/>
<evidence type="ECO:0000313" key="6">
    <source>
        <dbReference type="EMBL" id="ARJ50398.1"/>
    </source>
</evidence>
<dbReference type="HAMAP" id="MF_00374">
    <property type="entry name" value="Ribosomal_uL29"/>
    <property type="match status" value="1"/>
</dbReference>
<dbReference type="GO" id="GO:0006412">
    <property type="term" value="P:translation"/>
    <property type="evidence" value="ECO:0007669"/>
    <property type="project" value="UniProtKB-UniRule"/>
</dbReference>
<evidence type="ECO:0000256" key="5">
    <source>
        <dbReference type="HAMAP-Rule" id="MF_00374"/>
    </source>
</evidence>
<keyword evidence="3 5" id="KW-0687">Ribonucleoprotein</keyword>
<accession>A0AAC9RQK9</accession>
<dbReference type="Gene3D" id="1.10.287.310">
    <property type="match status" value="1"/>
</dbReference>
<dbReference type="InterPro" id="IPR036049">
    <property type="entry name" value="Ribosomal_uL29_sf"/>
</dbReference>
<sequence length="69" mass="8046">MKAKEIRDLTTSEIEEQIKTSKEELFNLRFQLATGQLEETARIKTVRKTIARLKTVARERELEQGKANQ</sequence>
<keyword evidence="2 5" id="KW-0689">Ribosomal protein</keyword>
<proteinExistence type="inferred from homology"/>
<dbReference type="FunFam" id="1.10.287.310:FF:000001">
    <property type="entry name" value="50S ribosomal protein L29"/>
    <property type="match status" value="1"/>
</dbReference>
<dbReference type="EMBL" id="CP020773">
    <property type="protein sequence ID" value="ARJ50398.1"/>
    <property type="molecule type" value="Genomic_DNA"/>
</dbReference>
<evidence type="ECO:0000256" key="3">
    <source>
        <dbReference type="ARBA" id="ARBA00023274"/>
    </source>
</evidence>
<dbReference type="SUPFAM" id="SSF46561">
    <property type="entry name" value="Ribosomal protein L29 (L29p)"/>
    <property type="match status" value="1"/>
</dbReference>
<gene>
    <name evidence="5" type="primary">rpmC</name>
    <name evidence="6" type="ORF">B5P37_03285</name>
</gene>
<dbReference type="CDD" id="cd00427">
    <property type="entry name" value="Ribosomal_L29_HIP"/>
    <property type="match status" value="1"/>
</dbReference>
<dbReference type="RefSeq" id="WP_085236879.1">
    <property type="nucleotide sequence ID" value="NZ_CP020773.1"/>
</dbReference>
<evidence type="ECO:0000256" key="1">
    <source>
        <dbReference type="ARBA" id="ARBA00009254"/>
    </source>
</evidence>
<keyword evidence="7" id="KW-1185">Reference proteome</keyword>
<protein>
    <recommendedName>
        <fullName evidence="4 5">Large ribosomal subunit protein uL29</fullName>
    </recommendedName>
</protein>
<dbReference type="GO" id="GO:0022625">
    <property type="term" value="C:cytosolic large ribosomal subunit"/>
    <property type="evidence" value="ECO:0007669"/>
    <property type="project" value="TreeGrafter"/>
</dbReference>
<dbReference type="GO" id="GO:0003735">
    <property type="term" value="F:structural constituent of ribosome"/>
    <property type="evidence" value="ECO:0007669"/>
    <property type="project" value="InterPro"/>
</dbReference>